<comment type="similarity">
    <text evidence="3">Belongs to the peroxidase family. Ascorbate peroxidase subfamily.</text>
</comment>
<dbReference type="EC" id="1.11.1.7" evidence="4 18"/>
<feature type="binding site" evidence="15">
    <location>
        <position position="119"/>
    </location>
    <ligand>
        <name>Ca(2+)</name>
        <dbReference type="ChEBI" id="CHEBI:29108"/>
        <label>1</label>
    </ligand>
</feature>
<dbReference type="PRINTS" id="PR00461">
    <property type="entry name" value="PLPEROXIDASE"/>
</dbReference>
<evidence type="ECO:0000256" key="4">
    <source>
        <dbReference type="ARBA" id="ARBA00012313"/>
    </source>
</evidence>
<dbReference type="InterPro" id="IPR019793">
    <property type="entry name" value="Peroxidases_heam-ligand_BS"/>
</dbReference>
<feature type="binding site" evidence="15">
    <location>
        <position position="105"/>
    </location>
    <ligand>
        <name>Ca(2+)</name>
        <dbReference type="ChEBI" id="CHEBI:29108"/>
        <label>1</label>
    </ligand>
</feature>
<evidence type="ECO:0000256" key="8">
    <source>
        <dbReference type="ARBA" id="ARBA00022837"/>
    </source>
</evidence>
<dbReference type="InterPro" id="IPR010255">
    <property type="entry name" value="Haem_peroxidase_sf"/>
</dbReference>
<dbReference type="GO" id="GO:0006979">
    <property type="term" value="P:response to oxidative stress"/>
    <property type="evidence" value="ECO:0007669"/>
    <property type="project" value="UniProtKB-UniRule"/>
</dbReference>
<evidence type="ECO:0000256" key="14">
    <source>
        <dbReference type="PIRSR" id="PIRSR600823-2"/>
    </source>
</evidence>
<evidence type="ECO:0000256" key="15">
    <source>
        <dbReference type="PIRSR" id="PIRSR600823-3"/>
    </source>
</evidence>
<comment type="similarity">
    <text evidence="18">Belongs to the peroxidase family. Classical plant (class III) peroxidase subfamily.</text>
</comment>
<comment type="function">
    <text evidence="2">Removal of H(2)O(2), oxidation of toxic reductants, biosynthesis and degradation of lignin, suberization, auxin catabolism, response to environmental stresses such as wounding, pathogen attack and oxidative stress. These functions might be dependent on each isozyme/isoform in each plant tissue.</text>
</comment>
<feature type="active site" description="Proton acceptor" evidence="13">
    <location>
        <position position="97"/>
    </location>
</feature>
<evidence type="ECO:0000256" key="16">
    <source>
        <dbReference type="PIRSR" id="PIRSR600823-4"/>
    </source>
</evidence>
<organism evidence="20 21">
    <name type="scientific">Clitoria ternatea</name>
    <name type="common">Butterfly pea</name>
    <dbReference type="NCBI Taxonomy" id="43366"/>
    <lineage>
        <taxon>Eukaryota</taxon>
        <taxon>Viridiplantae</taxon>
        <taxon>Streptophyta</taxon>
        <taxon>Embryophyta</taxon>
        <taxon>Tracheophyta</taxon>
        <taxon>Spermatophyta</taxon>
        <taxon>Magnoliopsida</taxon>
        <taxon>eudicotyledons</taxon>
        <taxon>Gunneridae</taxon>
        <taxon>Pentapetalae</taxon>
        <taxon>rosids</taxon>
        <taxon>fabids</taxon>
        <taxon>Fabales</taxon>
        <taxon>Fabaceae</taxon>
        <taxon>Papilionoideae</taxon>
        <taxon>50 kb inversion clade</taxon>
        <taxon>NPAAA clade</taxon>
        <taxon>indigoferoid/millettioid clade</taxon>
        <taxon>Phaseoleae</taxon>
        <taxon>Clitoria</taxon>
    </lineage>
</organism>
<keyword evidence="7 15" id="KW-0479">Metal-binding</keyword>
<protein>
    <recommendedName>
        <fullName evidence="4 18">Peroxidase</fullName>
        <ecNumber evidence="4 18">1.11.1.7</ecNumber>
    </recommendedName>
</protein>
<feature type="binding site" evidence="15">
    <location>
        <position position="107"/>
    </location>
    <ligand>
        <name>Ca(2+)</name>
        <dbReference type="ChEBI" id="CHEBI:29108"/>
        <label>1</label>
    </ligand>
</feature>
<dbReference type="PROSITE" id="PS50873">
    <property type="entry name" value="PEROXIDASE_4"/>
    <property type="match status" value="1"/>
</dbReference>
<feature type="binding site" evidence="15">
    <location>
        <position position="98"/>
    </location>
    <ligand>
        <name>Ca(2+)</name>
        <dbReference type="ChEBI" id="CHEBI:29108"/>
        <label>1</label>
    </ligand>
</feature>
<comment type="subcellular location">
    <subcellularLocation>
        <location evidence="18">Secreted</location>
    </subcellularLocation>
</comment>
<keyword evidence="18" id="KW-0964">Secreted</keyword>
<comment type="caution">
    <text evidence="20">The sequence shown here is derived from an EMBL/GenBank/DDBJ whole genome shotgun (WGS) entry which is preliminary data.</text>
</comment>
<dbReference type="Pfam" id="PF00141">
    <property type="entry name" value="peroxidase"/>
    <property type="match status" value="1"/>
</dbReference>
<feature type="binding site" evidence="15">
    <location>
        <position position="226"/>
    </location>
    <ligand>
        <name>Ca(2+)</name>
        <dbReference type="ChEBI" id="CHEBI:29108"/>
        <label>2</label>
    </ligand>
</feature>
<dbReference type="CDD" id="cd00693">
    <property type="entry name" value="secretory_peroxidase"/>
    <property type="match status" value="1"/>
</dbReference>
<dbReference type="SUPFAM" id="SSF48113">
    <property type="entry name" value="Heme-dependent peroxidases"/>
    <property type="match status" value="1"/>
</dbReference>
<evidence type="ECO:0000259" key="19">
    <source>
        <dbReference type="PROSITE" id="PS50873"/>
    </source>
</evidence>
<feature type="binding site" evidence="15">
    <location>
        <position position="103"/>
    </location>
    <ligand>
        <name>Ca(2+)</name>
        <dbReference type="ChEBI" id="CHEBI:29108"/>
        <label>1</label>
    </ligand>
</feature>
<dbReference type="InterPro" id="IPR019794">
    <property type="entry name" value="Peroxidases_AS"/>
</dbReference>
<dbReference type="InterPro" id="IPR033905">
    <property type="entry name" value="Secretory_peroxidase"/>
</dbReference>
<dbReference type="FunFam" id="1.10.420.10:FF:000006">
    <property type="entry name" value="Peroxidase"/>
    <property type="match status" value="1"/>
</dbReference>
<dbReference type="Proteomes" id="UP001359559">
    <property type="component" value="Unassembled WGS sequence"/>
</dbReference>
<dbReference type="FunFam" id="1.10.520.10:FF:000001">
    <property type="entry name" value="Peroxidase"/>
    <property type="match status" value="1"/>
</dbReference>
<reference evidence="20 21" key="1">
    <citation type="submission" date="2024-01" db="EMBL/GenBank/DDBJ databases">
        <title>The genomes of 5 underutilized Papilionoideae crops provide insights into root nodulation and disease resistance.</title>
        <authorList>
            <person name="Yuan L."/>
        </authorList>
    </citation>
    <scope>NUCLEOTIDE SEQUENCE [LARGE SCALE GENOMIC DNA]</scope>
    <source>
        <strain evidence="20">LY-2023</strain>
        <tissue evidence="20">Leaf</tissue>
    </source>
</reference>
<evidence type="ECO:0000256" key="1">
    <source>
        <dbReference type="ARBA" id="ARBA00000189"/>
    </source>
</evidence>
<comment type="cofactor">
    <cofactor evidence="15 18">
        <name>Ca(2+)</name>
        <dbReference type="ChEBI" id="CHEBI:29108"/>
    </cofactor>
    <text evidence="15 18">Binds 2 calcium ions per subunit.</text>
</comment>
<feature type="binding site" evidence="15">
    <location>
        <position position="273"/>
    </location>
    <ligand>
        <name>Ca(2+)</name>
        <dbReference type="ChEBI" id="CHEBI:29108"/>
        <label>2</label>
    </ligand>
</feature>
<feature type="disulfide bond" evidence="17">
    <location>
        <begin position="232"/>
        <end position="257"/>
    </location>
</feature>
<feature type="binding site" description="axial binding residue" evidence="15">
    <location>
        <position position="225"/>
    </location>
    <ligand>
        <name>heme b</name>
        <dbReference type="ChEBI" id="CHEBI:60344"/>
    </ligand>
    <ligandPart>
        <name>Fe</name>
        <dbReference type="ChEBI" id="CHEBI:18248"/>
    </ligandPart>
</feature>
<name>A0AAN9JKD0_CLITE</name>
<sequence>MQAIPWPYPSSKLLLCFFFSHRKMALSSSFSSPSSKATIFSIALFMVLLIGSSSAQLSENFYAKKCPKVFYAVKSVVHSAVSKEPRMGASLLRLFFHDCFVNGCDGSVLLDDTSSFKGEKTAPPNKNSLRGFQVIDAIKSKVEATCPGVVSCADIVAIAARDSVAILGGPFWNVKLGRRDSKTASFNAASSGVIPPPFSTLSNLITRFQAQGLSVKDMVALSGAHTIGKARCSSYKSRIYNDTNINRVFANARKKNCPRTSGTPKDNNVAVLDYKTPNHFDNNYYKNLLEQKGLLHSDQVLFNGGSTDSLVKAYSNNQRAFESDFVTAMIKMGNIKPLTGSSGEIRKLCRRAN</sequence>
<evidence type="ECO:0000256" key="6">
    <source>
        <dbReference type="ARBA" id="ARBA00022617"/>
    </source>
</evidence>
<evidence type="ECO:0000256" key="2">
    <source>
        <dbReference type="ARBA" id="ARBA00002322"/>
    </source>
</evidence>
<dbReference type="Gene3D" id="1.10.520.10">
    <property type="match status" value="1"/>
</dbReference>
<keyword evidence="12" id="KW-0325">Glycoprotein</keyword>
<evidence type="ECO:0000313" key="21">
    <source>
        <dbReference type="Proteomes" id="UP001359559"/>
    </source>
</evidence>
<dbReference type="GO" id="GO:0005576">
    <property type="term" value="C:extracellular region"/>
    <property type="evidence" value="ECO:0007669"/>
    <property type="project" value="UniProtKB-SubCell"/>
</dbReference>
<feature type="disulfide bond" evidence="17">
    <location>
        <begin position="152"/>
        <end position="349"/>
    </location>
</feature>
<evidence type="ECO:0000256" key="13">
    <source>
        <dbReference type="PIRSR" id="PIRSR600823-1"/>
    </source>
</evidence>
<gene>
    <name evidence="20" type="ORF">RJT34_11671</name>
</gene>
<keyword evidence="6 18" id="KW-0349">Heme</keyword>
<evidence type="ECO:0000313" key="20">
    <source>
        <dbReference type="EMBL" id="KAK7300820.1"/>
    </source>
</evidence>
<evidence type="ECO:0000256" key="11">
    <source>
        <dbReference type="ARBA" id="ARBA00023157"/>
    </source>
</evidence>
<dbReference type="GO" id="GO:0020037">
    <property type="term" value="F:heme binding"/>
    <property type="evidence" value="ECO:0007669"/>
    <property type="project" value="UniProtKB-UniRule"/>
</dbReference>
<feature type="domain" description="Plant heme peroxidase family profile" evidence="19">
    <location>
        <begin position="56"/>
        <end position="353"/>
    </location>
</feature>
<evidence type="ECO:0000256" key="17">
    <source>
        <dbReference type="PIRSR" id="PIRSR600823-5"/>
    </source>
</evidence>
<keyword evidence="10 15" id="KW-0408">Iron</keyword>
<feature type="binding site" evidence="15">
    <location>
        <position position="276"/>
    </location>
    <ligand>
        <name>Ca(2+)</name>
        <dbReference type="ChEBI" id="CHEBI:29108"/>
        <label>2</label>
    </ligand>
</feature>
<keyword evidence="11 17" id="KW-1015">Disulfide bond</keyword>
<feature type="disulfide bond" evidence="17">
    <location>
        <begin position="99"/>
        <end position="104"/>
    </location>
</feature>
<evidence type="ECO:0000256" key="3">
    <source>
        <dbReference type="ARBA" id="ARBA00006873"/>
    </source>
</evidence>
<evidence type="ECO:0000256" key="18">
    <source>
        <dbReference type="RuleBase" id="RU362060"/>
    </source>
</evidence>
<dbReference type="InterPro" id="IPR000823">
    <property type="entry name" value="Peroxidase_pln"/>
</dbReference>
<keyword evidence="21" id="KW-1185">Reference proteome</keyword>
<keyword evidence="9 18" id="KW-0560">Oxidoreductase</keyword>
<dbReference type="PROSITE" id="PS00436">
    <property type="entry name" value="PEROXIDASE_2"/>
    <property type="match status" value="1"/>
</dbReference>
<comment type="catalytic activity">
    <reaction evidence="1 18">
        <text>2 a phenolic donor + H2O2 = 2 a phenolic radical donor + 2 H2O</text>
        <dbReference type="Rhea" id="RHEA:56136"/>
        <dbReference type="ChEBI" id="CHEBI:15377"/>
        <dbReference type="ChEBI" id="CHEBI:16240"/>
        <dbReference type="ChEBI" id="CHEBI:139520"/>
        <dbReference type="ChEBI" id="CHEBI:139521"/>
        <dbReference type="EC" id="1.11.1.7"/>
    </reaction>
</comment>
<evidence type="ECO:0000256" key="12">
    <source>
        <dbReference type="ARBA" id="ARBA00023180"/>
    </source>
</evidence>
<evidence type="ECO:0000256" key="5">
    <source>
        <dbReference type="ARBA" id="ARBA00022559"/>
    </source>
</evidence>
<feature type="binding site" evidence="15">
    <location>
        <position position="101"/>
    </location>
    <ligand>
        <name>Ca(2+)</name>
        <dbReference type="ChEBI" id="CHEBI:29108"/>
        <label>1</label>
    </ligand>
</feature>
<dbReference type="GO" id="GO:0042744">
    <property type="term" value="P:hydrogen peroxide catabolic process"/>
    <property type="evidence" value="ECO:0007669"/>
    <property type="project" value="UniProtKB-KW"/>
</dbReference>
<keyword evidence="18" id="KW-0376">Hydrogen peroxide</keyword>
<dbReference type="PANTHER" id="PTHR31388">
    <property type="entry name" value="PEROXIDASE 72-RELATED"/>
    <property type="match status" value="1"/>
</dbReference>
<dbReference type="PANTHER" id="PTHR31388:SF133">
    <property type="entry name" value="PEROXIDASE"/>
    <property type="match status" value="1"/>
</dbReference>
<evidence type="ECO:0000256" key="7">
    <source>
        <dbReference type="ARBA" id="ARBA00022723"/>
    </source>
</evidence>
<evidence type="ECO:0000256" key="10">
    <source>
        <dbReference type="ARBA" id="ARBA00023004"/>
    </source>
</evidence>
<dbReference type="PRINTS" id="PR00458">
    <property type="entry name" value="PEROXIDASE"/>
</dbReference>
<feature type="disulfide bond" evidence="17">
    <location>
        <begin position="66"/>
        <end position="146"/>
    </location>
</feature>
<dbReference type="GO" id="GO:0046872">
    <property type="term" value="F:metal ion binding"/>
    <property type="evidence" value="ECO:0007669"/>
    <property type="project" value="UniProtKB-UniRule"/>
</dbReference>
<accession>A0AAN9JKD0</accession>
<evidence type="ECO:0000256" key="9">
    <source>
        <dbReference type="ARBA" id="ARBA00023002"/>
    </source>
</evidence>
<comment type="cofactor">
    <cofactor evidence="15 18">
        <name>heme b</name>
        <dbReference type="ChEBI" id="CHEBI:60344"/>
    </cofactor>
    <text evidence="15 18">Binds 1 heme b (iron(II)-protoporphyrin IX) group per subunit.</text>
</comment>
<proteinExistence type="inferred from homology"/>
<dbReference type="AlphaFoldDB" id="A0AAN9JKD0"/>
<feature type="binding site" evidence="15">
    <location>
        <position position="281"/>
    </location>
    <ligand>
        <name>Ca(2+)</name>
        <dbReference type="ChEBI" id="CHEBI:29108"/>
        <label>2</label>
    </ligand>
</feature>
<dbReference type="Gene3D" id="1.10.420.10">
    <property type="entry name" value="Peroxidase, domain 2"/>
    <property type="match status" value="1"/>
</dbReference>
<dbReference type="EMBL" id="JAYKXN010000003">
    <property type="protein sequence ID" value="KAK7300820.1"/>
    <property type="molecule type" value="Genomic_DNA"/>
</dbReference>
<keyword evidence="8 15" id="KW-0106">Calcium</keyword>
<feature type="site" description="Transition state stabilizer" evidence="16">
    <location>
        <position position="93"/>
    </location>
</feature>
<dbReference type="PROSITE" id="PS00435">
    <property type="entry name" value="PEROXIDASE_1"/>
    <property type="match status" value="1"/>
</dbReference>
<keyword evidence="5 18" id="KW-0575">Peroxidase</keyword>
<feature type="binding site" evidence="14">
    <location>
        <position position="195"/>
    </location>
    <ligand>
        <name>substrate</name>
    </ligand>
</feature>
<dbReference type="GO" id="GO:0140825">
    <property type="term" value="F:lactoperoxidase activity"/>
    <property type="evidence" value="ECO:0007669"/>
    <property type="project" value="UniProtKB-EC"/>
</dbReference>
<dbReference type="InterPro" id="IPR002016">
    <property type="entry name" value="Haem_peroxidase"/>
</dbReference>